<reference evidence="5" key="1">
    <citation type="submission" date="2024-02" db="UniProtKB">
        <authorList>
            <consortium name="WormBaseParasite"/>
        </authorList>
    </citation>
    <scope>IDENTIFICATION</scope>
</reference>
<evidence type="ECO:0000313" key="4">
    <source>
        <dbReference type="Proteomes" id="UP000887575"/>
    </source>
</evidence>
<feature type="domain" description="Guanylate-binding protein N-terminal" evidence="3">
    <location>
        <begin position="23"/>
        <end position="134"/>
    </location>
</feature>
<evidence type="ECO:0000313" key="5">
    <source>
        <dbReference type="WBParaSite" id="MBELARI_LOCUS15702.2"/>
    </source>
</evidence>
<dbReference type="Pfam" id="PF02263">
    <property type="entry name" value="GBP"/>
    <property type="match status" value="1"/>
</dbReference>
<protein>
    <recommendedName>
        <fullName evidence="3">Guanylate-binding protein N-terminal domain-containing protein</fullName>
    </recommendedName>
</protein>
<evidence type="ECO:0000256" key="1">
    <source>
        <dbReference type="SAM" id="Coils"/>
    </source>
</evidence>
<evidence type="ECO:0000256" key="2">
    <source>
        <dbReference type="SAM" id="MobiDB-lite"/>
    </source>
</evidence>
<dbReference type="InterPro" id="IPR015894">
    <property type="entry name" value="Guanylate-bd_N"/>
</dbReference>
<accession>A0AAF3EPV9</accession>
<dbReference type="GO" id="GO:0003924">
    <property type="term" value="F:GTPase activity"/>
    <property type="evidence" value="ECO:0007669"/>
    <property type="project" value="InterPro"/>
</dbReference>
<dbReference type="GO" id="GO:0005525">
    <property type="term" value="F:GTP binding"/>
    <property type="evidence" value="ECO:0007669"/>
    <property type="project" value="InterPro"/>
</dbReference>
<feature type="region of interest" description="Disordered" evidence="2">
    <location>
        <begin position="603"/>
        <end position="624"/>
    </location>
</feature>
<name>A0AAF3EPV9_9BILA</name>
<evidence type="ECO:0000259" key="3">
    <source>
        <dbReference type="Pfam" id="PF02263"/>
    </source>
</evidence>
<organism evidence="4 5">
    <name type="scientific">Mesorhabditis belari</name>
    <dbReference type="NCBI Taxonomy" id="2138241"/>
    <lineage>
        <taxon>Eukaryota</taxon>
        <taxon>Metazoa</taxon>
        <taxon>Ecdysozoa</taxon>
        <taxon>Nematoda</taxon>
        <taxon>Chromadorea</taxon>
        <taxon>Rhabditida</taxon>
        <taxon>Rhabditina</taxon>
        <taxon>Rhabditomorpha</taxon>
        <taxon>Rhabditoidea</taxon>
        <taxon>Rhabditidae</taxon>
        <taxon>Mesorhabditinae</taxon>
        <taxon>Mesorhabditis</taxon>
    </lineage>
</organism>
<sequence>MVFHEDVARKTILNEKFSNFKKSIVSIMGPSRMGKSFFLLYLNKEAESEEIRGAFQSGHSRCTAGILISTQPYQLANDQLIFFLDTQGTFDLETDRKVSVWIASFSLHFSDIQIVNLRGNIGGNDLQDLYTFVQFAMTYPGARLPKQLIFLIRDAPQIDQDNIFLENLQMQCSNSVELKEIMDFLRKKFEISVFCLPTVSENIRKASGFVVMEDSVDSAFYQKMNVVKESIGSVCKNNYNKLPEDLIDFGHKICAHITTVAPQLGSTVEIIKQVSKAKAVNKSFDFFLNLIKTLKAENFADREIKIENETINHLLSFNLKPEDLEEAKATLMQRMNEKLEELKAQWMRDLDEKEEKEAISDFLRKERTRINKIHEIKELLENCSIESAVKEFSKTLSKELTREAKQELSQKVTNMVMDRLSYLKASNLPKILDDYRVIHGDKLENHFIRFDKVPDSHVLEGIKLETEDELKAELRSLQFKIDEEAIILQRFEEKLQTSTSTFLQHKQTILDQRNNFEKLKRQQVEVFDNGGEESRAFDAAEREFLAQSSCFDRAILMKEKSRSRLVFAEYLQSQEPVNEQREFYSKSLAAKIEALIAQHLARNTSTSPVPSNQQETQPKVRKSSIRKRIRGKRRIWKRIRRFLLGCFCCR</sequence>
<dbReference type="PANTHER" id="PTHR10751">
    <property type="entry name" value="GUANYLATE BINDING PROTEIN"/>
    <property type="match status" value="1"/>
</dbReference>
<keyword evidence="4" id="KW-1185">Reference proteome</keyword>
<dbReference type="WBParaSite" id="MBELARI_LOCUS15702.2">
    <property type="protein sequence ID" value="MBELARI_LOCUS15702.2"/>
    <property type="gene ID" value="MBELARI_LOCUS15702"/>
</dbReference>
<proteinExistence type="predicted"/>
<dbReference type="InterPro" id="IPR027417">
    <property type="entry name" value="P-loop_NTPase"/>
</dbReference>
<feature type="coiled-coil region" evidence="1">
    <location>
        <begin position="325"/>
        <end position="356"/>
    </location>
</feature>
<dbReference type="Proteomes" id="UP000887575">
    <property type="component" value="Unassembled WGS sequence"/>
</dbReference>
<dbReference type="Gene3D" id="3.40.50.300">
    <property type="entry name" value="P-loop containing nucleotide triphosphate hydrolases"/>
    <property type="match status" value="1"/>
</dbReference>
<dbReference type="AlphaFoldDB" id="A0AAF3EPV9"/>
<dbReference type="SUPFAM" id="SSF52540">
    <property type="entry name" value="P-loop containing nucleoside triphosphate hydrolases"/>
    <property type="match status" value="1"/>
</dbReference>
<feature type="compositionally biased region" description="Polar residues" evidence="2">
    <location>
        <begin position="603"/>
        <end position="617"/>
    </location>
</feature>
<keyword evidence="1" id="KW-0175">Coiled coil</keyword>